<dbReference type="GO" id="GO:0008289">
    <property type="term" value="F:lipid binding"/>
    <property type="evidence" value="ECO:0007669"/>
    <property type="project" value="InterPro"/>
</dbReference>
<dbReference type="EMBL" id="OU503055">
    <property type="protein sequence ID" value="CAI9784189.1"/>
    <property type="molecule type" value="Genomic_DNA"/>
</dbReference>
<dbReference type="InterPro" id="IPR057993">
    <property type="entry name" value="HD-Zip_IV_C"/>
</dbReference>
<evidence type="ECO:0000259" key="6">
    <source>
        <dbReference type="PROSITE" id="PS50848"/>
    </source>
</evidence>
<keyword evidence="5" id="KW-0539">Nucleus</keyword>
<reference evidence="7" key="1">
    <citation type="submission" date="2023-05" db="EMBL/GenBank/DDBJ databases">
        <authorList>
            <person name="Huff M."/>
        </authorList>
    </citation>
    <scope>NUCLEOTIDE SEQUENCE</scope>
</reference>
<evidence type="ECO:0000313" key="8">
    <source>
        <dbReference type="Proteomes" id="UP000834106"/>
    </source>
</evidence>
<dbReference type="SMART" id="SM00234">
    <property type="entry name" value="START"/>
    <property type="match status" value="1"/>
</dbReference>
<dbReference type="SUPFAM" id="SSF55961">
    <property type="entry name" value="Bet v1-like"/>
    <property type="match status" value="2"/>
</dbReference>
<keyword evidence="1" id="KW-0805">Transcription regulation</keyword>
<dbReference type="PANTHER" id="PTHR45654:SF15">
    <property type="entry name" value="HOMEOBOX-LEUCINE ZIPPER PROTEIN PROTODERMAL FACTOR 2-LIKE"/>
    <property type="match status" value="1"/>
</dbReference>
<dbReference type="Proteomes" id="UP000834106">
    <property type="component" value="Chromosome 20"/>
</dbReference>
<evidence type="ECO:0000256" key="2">
    <source>
        <dbReference type="ARBA" id="ARBA00023125"/>
    </source>
</evidence>
<evidence type="ECO:0000256" key="3">
    <source>
        <dbReference type="ARBA" id="ARBA00023155"/>
    </source>
</evidence>
<dbReference type="InterPro" id="IPR023393">
    <property type="entry name" value="START-like_dom_sf"/>
</dbReference>
<evidence type="ECO:0000313" key="7">
    <source>
        <dbReference type="EMBL" id="CAI9784189.1"/>
    </source>
</evidence>
<dbReference type="AlphaFoldDB" id="A0AAD2AB57"/>
<gene>
    <name evidence="7" type="ORF">FPE_LOCUS31619</name>
</gene>
<dbReference type="InterPro" id="IPR002913">
    <property type="entry name" value="START_lipid-bd_dom"/>
</dbReference>
<accession>A0AAD2AB57</accession>
<proteinExistence type="predicted"/>
<dbReference type="GO" id="GO:0003677">
    <property type="term" value="F:DNA binding"/>
    <property type="evidence" value="ECO:0007669"/>
    <property type="project" value="UniProtKB-KW"/>
</dbReference>
<dbReference type="InterPro" id="IPR042160">
    <property type="entry name" value="HD-Zip_IV"/>
</dbReference>
<dbReference type="Pfam" id="PF25797">
    <property type="entry name" value="PDF2_C"/>
    <property type="match status" value="1"/>
</dbReference>
<evidence type="ECO:0000256" key="5">
    <source>
        <dbReference type="ARBA" id="ARBA00023242"/>
    </source>
</evidence>
<feature type="domain" description="START" evidence="6">
    <location>
        <begin position="27"/>
        <end position="254"/>
    </location>
</feature>
<keyword evidence="4" id="KW-0804">Transcription</keyword>
<evidence type="ECO:0000256" key="4">
    <source>
        <dbReference type="ARBA" id="ARBA00023163"/>
    </source>
</evidence>
<sequence>MDDLLKNGNVSTIQRASDLLVSVSVCAETHKAKIIRQSLAASEELKQMAQEREPLWVFDLDRSLEVLNCTEYNRRFASLDPTLEEIIRVITMGGWPAELPNFNENIEIIQTESGCTQPCESEASRAIGVVSSNPISVVNMFMDVMVAEFHVPSPLVRGREMYFARSCRQLDFDTWIVADVSLENIFPNPAVKCQRRPSGCLIQTLQEGLSMVTWVEHNAVCNNLVHDMFIKPVFAFGAKRWISSLERQCDRNATLLMHNKGTDFHPLFSRVRLGVSGISLLNLAERMVRSFNANICSNQENKWRQLPIEGAQDILIKTSLNVDNPGVPRGVSVTIATSLHLHVRQRDVFDFLRCDQNRNKWDILSYGLTIRDIIQISSARNSTDCVSVVLVEPTENRKAVSYLHESFYDSTGYYVVYAPIDISAMDHIMEGKNSDNVSILGSGFAVLPGKSDKESILTIGFQIMDEELTMPEDLPPQSVLTAHSLMKETISLIEPAIIS</sequence>
<protein>
    <recommendedName>
        <fullName evidence="6">START domain-containing protein</fullName>
    </recommendedName>
</protein>
<keyword evidence="2" id="KW-0238">DNA-binding</keyword>
<dbReference type="Pfam" id="PF01852">
    <property type="entry name" value="START"/>
    <property type="match status" value="1"/>
</dbReference>
<keyword evidence="8" id="KW-1185">Reference proteome</keyword>
<keyword evidence="3" id="KW-0371">Homeobox</keyword>
<organism evidence="7 8">
    <name type="scientific">Fraxinus pennsylvanica</name>
    <dbReference type="NCBI Taxonomy" id="56036"/>
    <lineage>
        <taxon>Eukaryota</taxon>
        <taxon>Viridiplantae</taxon>
        <taxon>Streptophyta</taxon>
        <taxon>Embryophyta</taxon>
        <taxon>Tracheophyta</taxon>
        <taxon>Spermatophyta</taxon>
        <taxon>Magnoliopsida</taxon>
        <taxon>eudicotyledons</taxon>
        <taxon>Gunneridae</taxon>
        <taxon>Pentapetalae</taxon>
        <taxon>asterids</taxon>
        <taxon>lamiids</taxon>
        <taxon>Lamiales</taxon>
        <taxon>Oleaceae</taxon>
        <taxon>Oleeae</taxon>
        <taxon>Fraxinus</taxon>
    </lineage>
</organism>
<dbReference type="Gene3D" id="3.30.530.20">
    <property type="match status" value="1"/>
</dbReference>
<dbReference type="PANTHER" id="PTHR45654">
    <property type="entry name" value="HOMEOBOX-LEUCINE ZIPPER PROTEIN MERISTEM L1"/>
    <property type="match status" value="1"/>
</dbReference>
<evidence type="ECO:0000256" key="1">
    <source>
        <dbReference type="ARBA" id="ARBA00023015"/>
    </source>
</evidence>
<dbReference type="PROSITE" id="PS50848">
    <property type="entry name" value="START"/>
    <property type="match status" value="1"/>
</dbReference>
<name>A0AAD2AB57_9LAMI</name>